<dbReference type="PANTHER" id="PTHR11614">
    <property type="entry name" value="PHOSPHOLIPASE-RELATED"/>
    <property type="match status" value="1"/>
</dbReference>
<name>A0AAW1R0N7_9CHLO</name>
<dbReference type="Proteomes" id="UP001438707">
    <property type="component" value="Unassembled WGS sequence"/>
</dbReference>
<dbReference type="InterPro" id="IPR051044">
    <property type="entry name" value="MAG_DAG_Lipase"/>
</dbReference>
<dbReference type="Gene3D" id="3.40.50.1820">
    <property type="entry name" value="alpha/beta hydrolase"/>
    <property type="match status" value="1"/>
</dbReference>
<organism evidence="2 3">
    <name type="scientific">Apatococcus lobatus</name>
    <dbReference type="NCBI Taxonomy" id="904363"/>
    <lineage>
        <taxon>Eukaryota</taxon>
        <taxon>Viridiplantae</taxon>
        <taxon>Chlorophyta</taxon>
        <taxon>core chlorophytes</taxon>
        <taxon>Trebouxiophyceae</taxon>
        <taxon>Chlorellales</taxon>
        <taxon>Chlorellaceae</taxon>
        <taxon>Apatococcus</taxon>
    </lineage>
</organism>
<evidence type="ECO:0000313" key="2">
    <source>
        <dbReference type="EMBL" id="KAK9826941.1"/>
    </source>
</evidence>
<dbReference type="AlphaFoldDB" id="A0AAW1R0N7"/>
<dbReference type="InterPro" id="IPR022742">
    <property type="entry name" value="Hydrolase_4"/>
</dbReference>
<gene>
    <name evidence="2" type="ORF">WJX74_001103</name>
</gene>
<evidence type="ECO:0000313" key="3">
    <source>
        <dbReference type="Proteomes" id="UP001438707"/>
    </source>
</evidence>
<proteinExistence type="predicted"/>
<dbReference type="Pfam" id="PF12146">
    <property type="entry name" value="Hydrolase_4"/>
    <property type="match status" value="1"/>
</dbReference>
<dbReference type="InterPro" id="IPR029058">
    <property type="entry name" value="AB_hydrolase_fold"/>
</dbReference>
<reference evidence="2 3" key="1">
    <citation type="journal article" date="2024" name="Nat. Commun.">
        <title>Phylogenomics reveals the evolutionary origins of lichenization in chlorophyte algae.</title>
        <authorList>
            <person name="Puginier C."/>
            <person name="Libourel C."/>
            <person name="Otte J."/>
            <person name="Skaloud P."/>
            <person name="Haon M."/>
            <person name="Grisel S."/>
            <person name="Petersen M."/>
            <person name="Berrin J.G."/>
            <person name="Delaux P.M."/>
            <person name="Dal Grande F."/>
            <person name="Keller J."/>
        </authorList>
    </citation>
    <scope>NUCLEOTIDE SEQUENCE [LARGE SCALE GENOMIC DNA]</scope>
    <source>
        <strain evidence="2 3">SAG 2145</strain>
    </source>
</reference>
<evidence type="ECO:0000259" key="1">
    <source>
        <dbReference type="Pfam" id="PF12146"/>
    </source>
</evidence>
<protein>
    <recommendedName>
        <fullName evidence="1">Serine aminopeptidase S33 domain-containing protein</fullName>
    </recommendedName>
</protein>
<accession>A0AAW1R0N7</accession>
<sequence length="407" mass="45422">MIIGAAVGHSSHDLSFAIPRANPAASSKQSRVSLGKTRPLGLHKAQQALRQAHLTAQAQKATSEAEHQQILNSLQPGQLSMATDALLAHTMPSLFGDALTPQQMGKHGCMRFFLNQQGLKIASYYWPASPEVKLRGVVLAVHGHGLYLLHEFLRGQGPGQAVLYEGSWIQEWNKAGFSVCGIDQQSHGFSESIYGFRCYVDTFDHYVEDVLHFASILQRSDVEGFSQLPLFLCGESLGGCIAVHAIARLGRQFKGAILLSPMLSLEKTASKGINYYLRPVATLLSWVFPTWALVATDRNTMFPELQKEWDMDPLAWHGRTRVRVASEYLRASKNVLKRMHTFTFPFLCFHSEEDTLTDPEGSKLLHQRSKASDKTLVHPKAMWHSLVKEKGNAELLELTISWMLDRC</sequence>
<feature type="domain" description="Serine aminopeptidase S33" evidence="1">
    <location>
        <begin position="168"/>
        <end position="390"/>
    </location>
</feature>
<keyword evidence="3" id="KW-1185">Reference proteome</keyword>
<comment type="caution">
    <text evidence="2">The sequence shown here is derived from an EMBL/GenBank/DDBJ whole genome shotgun (WGS) entry which is preliminary data.</text>
</comment>
<dbReference type="EMBL" id="JALJOS010000019">
    <property type="protein sequence ID" value="KAK9826941.1"/>
    <property type="molecule type" value="Genomic_DNA"/>
</dbReference>
<dbReference type="SUPFAM" id="SSF53474">
    <property type="entry name" value="alpha/beta-Hydrolases"/>
    <property type="match status" value="1"/>
</dbReference>